<dbReference type="AlphaFoldDB" id="A0A5C5VYM2"/>
<keyword evidence="6 7" id="KW-0238">DNA-binding</keyword>
<dbReference type="GO" id="GO:0003688">
    <property type="term" value="F:DNA replication origin binding"/>
    <property type="evidence" value="ECO:0007669"/>
    <property type="project" value="InterPro"/>
</dbReference>
<comment type="caution">
    <text evidence="11">The sequence shown here is derived from an EMBL/GenBank/DDBJ whole genome shotgun (WGS) entry which is preliminary data.</text>
</comment>
<dbReference type="GO" id="GO:0005524">
    <property type="term" value="F:ATP binding"/>
    <property type="evidence" value="ECO:0007669"/>
    <property type="project" value="UniProtKB-KW"/>
</dbReference>
<dbReference type="InterPro" id="IPR024633">
    <property type="entry name" value="DnaA_N_dom"/>
</dbReference>
<dbReference type="GO" id="GO:0008289">
    <property type="term" value="F:lipid binding"/>
    <property type="evidence" value="ECO:0007669"/>
    <property type="project" value="UniProtKB-KW"/>
</dbReference>
<dbReference type="Gene3D" id="1.10.1750.10">
    <property type="match status" value="1"/>
</dbReference>
<evidence type="ECO:0000313" key="11">
    <source>
        <dbReference type="EMBL" id="TWT42849.1"/>
    </source>
</evidence>
<dbReference type="InterPro" id="IPR027417">
    <property type="entry name" value="P-loop_NTPase"/>
</dbReference>
<gene>
    <name evidence="11" type="primary">dnaA_2</name>
    <name evidence="11" type="ORF">Pla111_24870</name>
</gene>
<dbReference type="PANTHER" id="PTHR30050">
    <property type="entry name" value="CHROMOSOMAL REPLICATION INITIATOR PROTEIN DNAA"/>
    <property type="match status" value="1"/>
</dbReference>
<evidence type="ECO:0000259" key="10">
    <source>
        <dbReference type="SMART" id="SM00760"/>
    </source>
</evidence>
<keyword evidence="2 7" id="KW-0235">DNA replication</keyword>
<dbReference type="Gene3D" id="3.40.50.300">
    <property type="entry name" value="P-loop containing nucleotide triphosphate hydrolases"/>
    <property type="match status" value="1"/>
</dbReference>
<dbReference type="SMART" id="SM00760">
    <property type="entry name" value="Bac_DnaA_C"/>
    <property type="match status" value="1"/>
</dbReference>
<keyword evidence="5" id="KW-0446">Lipid-binding</keyword>
<dbReference type="InterPro" id="IPR010921">
    <property type="entry name" value="Trp_repressor/repl_initiator"/>
</dbReference>
<dbReference type="CDD" id="cd00009">
    <property type="entry name" value="AAA"/>
    <property type="match status" value="1"/>
</dbReference>
<sequence>MEATPPAGVFRQQLCQAVGEERYSVWFDDAVEVHAEGTQLRLTAPTVFHRERLRTQFREAISAAAAKACGTACKVEYLVAAEVEGAQVVDKPRSRSKRTIREASAKPRVTPVAVDPLAGWVETPSAAEAVTACRGVVSGRLTASPLLLWGAPGVGKTHLLRAVADGVRQRDRSRRVLIVTAEQFVVGFVAALRGSGLPNFRAKHREIDLLLLDNAHQLVGKERTTEEFLHTIDALVARGGQVVMTSDRSPSELAQLGPELASRLAGGVTAPLRMPDSAGRVGLVQQAAAERGIELSPLACQTLAATLQGGAREVAGAMNRIALLHETFQSPLDDDLMRRVAREINQLSAPRVGIDQIEMAVCEVFGVGTKELRSDKRTKAVSEPRMLAMWLARKLTGSAWSEIGDHFGRRSHSTVIAAHHRVERLLASDNPPRLAGQAGDLHEAIRRVESTLRLA</sequence>
<reference evidence="11 12" key="1">
    <citation type="submission" date="2019-02" db="EMBL/GenBank/DDBJ databases">
        <title>Deep-cultivation of Planctomycetes and their phenomic and genomic characterization uncovers novel biology.</title>
        <authorList>
            <person name="Wiegand S."/>
            <person name="Jogler M."/>
            <person name="Boedeker C."/>
            <person name="Pinto D."/>
            <person name="Vollmers J."/>
            <person name="Rivas-Marin E."/>
            <person name="Kohn T."/>
            <person name="Peeters S.H."/>
            <person name="Heuer A."/>
            <person name="Rast P."/>
            <person name="Oberbeckmann S."/>
            <person name="Bunk B."/>
            <person name="Jeske O."/>
            <person name="Meyerdierks A."/>
            <person name="Storesund J.E."/>
            <person name="Kallscheuer N."/>
            <person name="Luecker S."/>
            <person name="Lage O.M."/>
            <person name="Pohl T."/>
            <person name="Merkel B.J."/>
            <person name="Hornburger P."/>
            <person name="Mueller R.-W."/>
            <person name="Bruemmer F."/>
            <person name="Labrenz M."/>
            <person name="Spormann A.M."/>
            <person name="Op Den Camp H."/>
            <person name="Overmann J."/>
            <person name="Amann R."/>
            <person name="Jetten M.S.M."/>
            <person name="Mascher T."/>
            <person name="Medema M.H."/>
            <person name="Devos D.P."/>
            <person name="Kaster A.-K."/>
            <person name="Ovreas L."/>
            <person name="Rohde M."/>
            <person name="Galperin M.Y."/>
            <person name="Jogler C."/>
        </authorList>
    </citation>
    <scope>NUCLEOTIDE SEQUENCE [LARGE SCALE GENOMIC DNA]</scope>
    <source>
        <strain evidence="11 12">Pla111</strain>
    </source>
</reference>
<evidence type="ECO:0000256" key="5">
    <source>
        <dbReference type="ARBA" id="ARBA00023121"/>
    </source>
</evidence>
<comment type="similarity">
    <text evidence="8">Belongs to the DnaA family.</text>
</comment>
<dbReference type="Pfam" id="PF00308">
    <property type="entry name" value="Bac_DnaA"/>
    <property type="match status" value="1"/>
</dbReference>
<proteinExistence type="inferred from homology"/>
<dbReference type="Pfam" id="PF11638">
    <property type="entry name" value="DnaA_N"/>
    <property type="match status" value="1"/>
</dbReference>
<dbReference type="InterPro" id="IPR020591">
    <property type="entry name" value="Chromosome_initiator_DnaA-like"/>
</dbReference>
<dbReference type="EMBL" id="SJPH01000005">
    <property type="protein sequence ID" value="TWT42849.1"/>
    <property type="molecule type" value="Genomic_DNA"/>
</dbReference>
<dbReference type="InterPro" id="IPR038454">
    <property type="entry name" value="DnaA_N_sf"/>
</dbReference>
<accession>A0A5C5VYM2</accession>
<dbReference type="PANTHER" id="PTHR30050:SF2">
    <property type="entry name" value="CHROMOSOMAL REPLICATION INITIATOR PROTEIN DNAA"/>
    <property type="match status" value="1"/>
</dbReference>
<dbReference type="Pfam" id="PF08299">
    <property type="entry name" value="Bac_DnaA_C"/>
    <property type="match status" value="1"/>
</dbReference>
<evidence type="ECO:0000256" key="1">
    <source>
        <dbReference type="ARBA" id="ARBA00022490"/>
    </source>
</evidence>
<dbReference type="GO" id="GO:0006275">
    <property type="term" value="P:regulation of DNA replication"/>
    <property type="evidence" value="ECO:0007669"/>
    <property type="project" value="InterPro"/>
</dbReference>
<evidence type="ECO:0000259" key="9">
    <source>
        <dbReference type="SMART" id="SM00382"/>
    </source>
</evidence>
<dbReference type="Proteomes" id="UP000318995">
    <property type="component" value="Unassembled WGS sequence"/>
</dbReference>
<dbReference type="GO" id="GO:0006270">
    <property type="term" value="P:DNA replication initiation"/>
    <property type="evidence" value="ECO:0007669"/>
    <property type="project" value="InterPro"/>
</dbReference>
<dbReference type="Gene3D" id="3.30.300.180">
    <property type="match status" value="1"/>
</dbReference>
<dbReference type="SMART" id="SM00382">
    <property type="entry name" value="AAA"/>
    <property type="match status" value="1"/>
</dbReference>
<evidence type="ECO:0000256" key="8">
    <source>
        <dbReference type="RuleBase" id="RU004227"/>
    </source>
</evidence>
<dbReference type="InterPro" id="IPR013159">
    <property type="entry name" value="DnaA_C"/>
</dbReference>
<dbReference type="InterPro" id="IPR013317">
    <property type="entry name" value="DnaA_dom"/>
</dbReference>
<feature type="domain" description="Chromosomal replication initiator DnaA C-terminal" evidence="10">
    <location>
        <begin position="353"/>
        <end position="422"/>
    </location>
</feature>
<dbReference type="PROSITE" id="PS01008">
    <property type="entry name" value="DNAA"/>
    <property type="match status" value="1"/>
</dbReference>
<keyword evidence="12" id="KW-1185">Reference proteome</keyword>
<evidence type="ECO:0000256" key="6">
    <source>
        <dbReference type="ARBA" id="ARBA00023125"/>
    </source>
</evidence>
<organism evidence="11 12">
    <name type="scientific">Botrimarina hoheduenensis</name>
    <dbReference type="NCBI Taxonomy" id="2528000"/>
    <lineage>
        <taxon>Bacteria</taxon>
        <taxon>Pseudomonadati</taxon>
        <taxon>Planctomycetota</taxon>
        <taxon>Planctomycetia</taxon>
        <taxon>Pirellulales</taxon>
        <taxon>Lacipirellulaceae</taxon>
        <taxon>Botrimarina</taxon>
    </lineage>
</organism>
<dbReference type="GO" id="GO:0005886">
    <property type="term" value="C:plasma membrane"/>
    <property type="evidence" value="ECO:0007669"/>
    <property type="project" value="TreeGrafter"/>
</dbReference>
<dbReference type="SUPFAM" id="SSF52540">
    <property type="entry name" value="P-loop containing nucleoside triphosphate hydrolases"/>
    <property type="match status" value="1"/>
</dbReference>
<protein>
    <recommendedName>
        <fullName evidence="7">Chromosomal replication initiator protein DnaA</fullName>
    </recommendedName>
</protein>
<evidence type="ECO:0000256" key="3">
    <source>
        <dbReference type="ARBA" id="ARBA00022741"/>
    </source>
</evidence>
<keyword evidence="4 7" id="KW-0067">ATP-binding</keyword>
<keyword evidence="1" id="KW-0963">Cytoplasm</keyword>
<name>A0A5C5VYM2_9BACT</name>
<dbReference type="RefSeq" id="WP_146574724.1">
    <property type="nucleotide sequence ID" value="NZ_SJPH01000005.1"/>
</dbReference>
<dbReference type="SUPFAM" id="SSF48295">
    <property type="entry name" value="TrpR-like"/>
    <property type="match status" value="1"/>
</dbReference>
<evidence type="ECO:0000313" key="12">
    <source>
        <dbReference type="Proteomes" id="UP000318995"/>
    </source>
</evidence>
<comment type="function">
    <text evidence="7">Plays an essential role in the initiation and regulation of chromosomal replication. ATP-DnaA binds to the origin of replication (oriC) to initiate formation of the DNA replication initiation complex once per cell cycle. Binds the DnaA box (a 9 base pair repeat at the origin) and separates the double-stranded (ds)DNA. Forms a right-handed helical filament on oriC DNA; dsDNA binds to the exterior of the filament while single-stranded (ss)DNA is stabiized in the filament's interior. The ATP-DnaA-oriC complex binds and stabilizes one strand of the AT-rich DNA unwinding element (DUE), permitting loading of DNA polymerase. After initiation quickly degrades to an ADP-DnaA complex that is not apt for DNA replication. Binds acidic phospholipids.</text>
</comment>
<evidence type="ECO:0000256" key="4">
    <source>
        <dbReference type="ARBA" id="ARBA00022840"/>
    </source>
</evidence>
<feature type="domain" description="AAA+ ATPase" evidence="9">
    <location>
        <begin position="142"/>
        <end position="275"/>
    </location>
</feature>
<evidence type="ECO:0000256" key="7">
    <source>
        <dbReference type="RuleBase" id="RU000577"/>
    </source>
</evidence>
<dbReference type="CDD" id="cd06571">
    <property type="entry name" value="Bac_DnaA_C"/>
    <property type="match status" value="1"/>
</dbReference>
<dbReference type="OrthoDB" id="9807019at2"/>
<dbReference type="InterPro" id="IPR003593">
    <property type="entry name" value="AAA+_ATPase"/>
</dbReference>
<dbReference type="InterPro" id="IPR018312">
    <property type="entry name" value="Chromosome_initiator_DnaA_CS"/>
</dbReference>
<evidence type="ECO:0000256" key="2">
    <source>
        <dbReference type="ARBA" id="ARBA00022705"/>
    </source>
</evidence>
<dbReference type="PRINTS" id="PR00051">
    <property type="entry name" value="DNAA"/>
</dbReference>
<keyword evidence="3 7" id="KW-0547">Nucleotide-binding</keyword>